<keyword evidence="7" id="KW-1185">Reference proteome</keyword>
<evidence type="ECO:0000313" key="7">
    <source>
        <dbReference type="Proteomes" id="UP001160625"/>
    </source>
</evidence>
<dbReference type="Pfam" id="PF00691">
    <property type="entry name" value="OmpA"/>
    <property type="match status" value="1"/>
</dbReference>
<dbReference type="SUPFAM" id="SSF103088">
    <property type="entry name" value="OmpA-like"/>
    <property type="match status" value="1"/>
</dbReference>
<gene>
    <name evidence="6" type="ORF">QGN17_16015</name>
</gene>
<name>A0ABT6N574_9SPHN</name>
<evidence type="ECO:0000256" key="2">
    <source>
        <dbReference type="ARBA" id="ARBA00023136"/>
    </source>
</evidence>
<dbReference type="InterPro" id="IPR006664">
    <property type="entry name" value="OMP_bac"/>
</dbReference>
<accession>A0ABT6N574</accession>
<evidence type="ECO:0000256" key="3">
    <source>
        <dbReference type="ARBA" id="ARBA00023237"/>
    </source>
</evidence>
<dbReference type="InterPro" id="IPR036737">
    <property type="entry name" value="OmpA-like_sf"/>
</dbReference>
<evidence type="ECO:0000256" key="1">
    <source>
        <dbReference type="ARBA" id="ARBA00004442"/>
    </source>
</evidence>
<evidence type="ECO:0000259" key="5">
    <source>
        <dbReference type="PROSITE" id="PS51123"/>
    </source>
</evidence>
<dbReference type="Proteomes" id="UP001160625">
    <property type="component" value="Unassembled WGS sequence"/>
</dbReference>
<keyword evidence="2 4" id="KW-0472">Membrane</keyword>
<dbReference type="PANTHER" id="PTHR30329">
    <property type="entry name" value="STATOR ELEMENT OF FLAGELLAR MOTOR COMPLEX"/>
    <property type="match status" value="1"/>
</dbReference>
<dbReference type="InterPro" id="IPR006665">
    <property type="entry name" value="OmpA-like"/>
</dbReference>
<evidence type="ECO:0000256" key="4">
    <source>
        <dbReference type="PROSITE-ProRule" id="PRU00473"/>
    </source>
</evidence>
<dbReference type="InterPro" id="IPR050330">
    <property type="entry name" value="Bact_OuterMem_StrucFunc"/>
</dbReference>
<comment type="caution">
    <text evidence="6">The sequence shown here is derived from an EMBL/GenBank/DDBJ whole genome shotgun (WGS) entry which is preliminary data.</text>
</comment>
<dbReference type="RefSeq" id="WP_281045597.1">
    <property type="nucleotide sequence ID" value="NZ_JARYGZ010000002.1"/>
</dbReference>
<protein>
    <submittedName>
        <fullName evidence="6">OmpA family protein</fullName>
    </submittedName>
</protein>
<dbReference type="PANTHER" id="PTHR30329:SF21">
    <property type="entry name" value="LIPOPROTEIN YIAD-RELATED"/>
    <property type="match status" value="1"/>
</dbReference>
<sequence>MLIATGTIPPLPAEIAQQNCSMVTRESGPPIAVDRIARVFFATDSRAIDREGAAMLDAFAQAYDAPAKCTVVVEGYSDRSGSERHNLVIAKQRAEAVARYLKRKGLVARLYVRGLGERDLLVQTPDRTAQAENRNVVVYVP</sequence>
<dbReference type="CDD" id="cd07185">
    <property type="entry name" value="OmpA_C-like"/>
    <property type="match status" value="1"/>
</dbReference>
<dbReference type="Gene3D" id="3.30.1330.60">
    <property type="entry name" value="OmpA-like domain"/>
    <property type="match status" value="1"/>
</dbReference>
<comment type="subcellular location">
    <subcellularLocation>
        <location evidence="1">Cell outer membrane</location>
    </subcellularLocation>
</comment>
<dbReference type="PROSITE" id="PS51123">
    <property type="entry name" value="OMPA_2"/>
    <property type="match status" value="1"/>
</dbReference>
<dbReference type="EMBL" id="JARYGZ010000002">
    <property type="protein sequence ID" value="MDH7640244.1"/>
    <property type="molecule type" value="Genomic_DNA"/>
</dbReference>
<proteinExistence type="predicted"/>
<feature type="domain" description="OmpA-like" evidence="5">
    <location>
        <begin position="28"/>
        <end position="141"/>
    </location>
</feature>
<dbReference type="PRINTS" id="PR01021">
    <property type="entry name" value="OMPADOMAIN"/>
</dbReference>
<organism evidence="6 7">
    <name type="scientific">Sphingomonas oryzagri</name>
    <dbReference type="NCBI Taxonomy" id="3042314"/>
    <lineage>
        <taxon>Bacteria</taxon>
        <taxon>Pseudomonadati</taxon>
        <taxon>Pseudomonadota</taxon>
        <taxon>Alphaproteobacteria</taxon>
        <taxon>Sphingomonadales</taxon>
        <taxon>Sphingomonadaceae</taxon>
        <taxon>Sphingomonas</taxon>
    </lineage>
</organism>
<evidence type="ECO:0000313" key="6">
    <source>
        <dbReference type="EMBL" id="MDH7640244.1"/>
    </source>
</evidence>
<reference evidence="6" key="1">
    <citation type="submission" date="2023-04" db="EMBL/GenBank/DDBJ databases">
        <title>Sphingomonas sp. MAHUQ-71 isolated from rice field.</title>
        <authorList>
            <person name="Huq M.A."/>
        </authorList>
    </citation>
    <scope>NUCLEOTIDE SEQUENCE</scope>
    <source>
        <strain evidence="6">MAHUQ-71</strain>
    </source>
</reference>
<keyword evidence="3" id="KW-0998">Cell outer membrane</keyword>